<keyword evidence="1" id="KW-0812">Transmembrane</keyword>
<dbReference type="STRING" id="1798513.A3A40_02900"/>
<proteinExistence type="predicted"/>
<dbReference type="Proteomes" id="UP000178427">
    <property type="component" value="Unassembled WGS sequence"/>
</dbReference>
<dbReference type="AlphaFoldDB" id="A0A1F6EKC5"/>
<keyword evidence="1" id="KW-0472">Membrane</keyword>
<keyword evidence="1" id="KW-1133">Transmembrane helix</keyword>
<protein>
    <submittedName>
        <fullName evidence="2">Uncharacterized protein</fullName>
    </submittedName>
</protein>
<evidence type="ECO:0000313" key="3">
    <source>
        <dbReference type="Proteomes" id="UP000178427"/>
    </source>
</evidence>
<feature type="transmembrane region" description="Helical" evidence="1">
    <location>
        <begin position="111"/>
        <end position="132"/>
    </location>
</feature>
<dbReference type="EMBL" id="MFMA01000009">
    <property type="protein sequence ID" value="OGG74095.1"/>
    <property type="molecule type" value="Genomic_DNA"/>
</dbReference>
<evidence type="ECO:0000256" key="1">
    <source>
        <dbReference type="SAM" id="Phobius"/>
    </source>
</evidence>
<evidence type="ECO:0000313" key="2">
    <source>
        <dbReference type="EMBL" id="OGG74095.1"/>
    </source>
</evidence>
<gene>
    <name evidence="2" type="ORF">A3A40_02900</name>
</gene>
<accession>A0A1F6EKC5</accession>
<organism evidence="2 3">
    <name type="scientific">Candidatus Kaiserbacteria bacterium RIFCSPLOWO2_01_FULL_54_20</name>
    <dbReference type="NCBI Taxonomy" id="1798513"/>
    <lineage>
        <taxon>Bacteria</taxon>
        <taxon>Candidatus Kaiseribacteriota</taxon>
    </lineage>
</organism>
<name>A0A1F6EKC5_9BACT</name>
<sequence length="150" mass="15505">MKSSVLSTSAIALLIFALAVPVVIHAQAGDDLSATVRAAILTDPRTAELSETDVEIMVAALTEGAAAQGITSEDIVWRPQEAGETDPACGNLPSFFCALNQAFGFDGSDTAIPIGLAVSSALLLFLIGSILLHQHGRHPVVGPLSTKTLQ</sequence>
<comment type="caution">
    <text evidence="2">The sequence shown here is derived from an EMBL/GenBank/DDBJ whole genome shotgun (WGS) entry which is preliminary data.</text>
</comment>
<reference evidence="2 3" key="1">
    <citation type="journal article" date="2016" name="Nat. Commun.">
        <title>Thousands of microbial genomes shed light on interconnected biogeochemical processes in an aquifer system.</title>
        <authorList>
            <person name="Anantharaman K."/>
            <person name="Brown C.T."/>
            <person name="Hug L.A."/>
            <person name="Sharon I."/>
            <person name="Castelle C.J."/>
            <person name="Probst A.J."/>
            <person name="Thomas B.C."/>
            <person name="Singh A."/>
            <person name="Wilkins M.J."/>
            <person name="Karaoz U."/>
            <person name="Brodie E.L."/>
            <person name="Williams K.H."/>
            <person name="Hubbard S.S."/>
            <person name="Banfield J.F."/>
        </authorList>
    </citation>
    <scope>NUCLEOTIDE SEQUENCE [LARGE SCALE GENOMIC DNA]</scope>
</reference>